<dbReference type="EMBL" id="CM000781">
    <property type="protein sequence ID" value="AQK67896.1"/>
    <property type="molecule type" value="Genomic_DNA"/>
</dbReference>
<evidence type="ECO:0000313" key="1">
    <source>
        <dbReference type="EMBL" id="AQK67896.1"/>
    </source>
</evidence>
<dbReference type="AlphaFoldDB" id="A0A1D6GYR2"/>
<dbReference type="InParanoid" id="A0A1D6GYR2"/>
<gene>
    <name evidence="1" type="ORF">ZEAMMB73_Zm00001d015017</name>
</gene>
<name>A0A1D6GYR2_MAIZE</name>
<sequence length="92" mass="9867">MPPSPSTPAPLPSPARSRLVAVRWSPYQHGCLADASPHTRCCVEESYSLAARRARASTSKRSDVVSLHSTFAVRPRLAIVKLADAFALSPPS</sequence>
<feature type="non-terminal residue" evidence="1">
    <location>
        <position position="92"/>
    </location>
</feature>
<reference evidence="1" key="1">
    <citation type="submission" date="2015-12" db="EMBL/GenBank/DDBJ databases">
        <title>Update maize B73 reference genome by single molecule sequencing technologies.</title>
        <authorList>
            <consortium name="Maize Genome Sequencing Project"/>
            <person name="Ware D."/>
        </authorList>
    </citation>
    <scope>NUCLEOTIDE SEQUENCE</scope>
    <source>
        <tissue evidence="1">Seedling</tissue>
    </source>
</reference>
<organism evidence="1">
    <name type="scientific">Zea mays</name>
    <name type="common">Maize</name>
    <dbReference type="NCBI Taxonomy" id="4577"/>
    <lineage>
        <taxon>Eukaryota</taxon>
        <taxon>Viridiplantae</taxon>
        <taxon>Streptophyta</taxon>
        <taxon>Embryophyta</taxon>
        <taxon>Tracheophyta</taxon>
        <taxon>Spermatophyta</taxon>
        <taxon>Magnoliopsida</taxon>
        <taxon>Liliopsida</taxon>
        <taxon>Poales</taxon>
        <taxon>Poaceae</taxon>
        <taxon>PACMAD clade</taxon>
        <taxon>Panicoideae</taxon>
        <taxon>Andropogonodae</taxon>
        <taxon>Andropogoneae</taxon>
        <taxon>Tripsacinae</taxon>
        <taxon>Zea</taxon>
    </lineage>
</organism>
<dbReference type="PaxDb" id="4577-GRMZM2G464709_P01"/>
<proteinExistence type="predicted"/>
<protein>
    <submittedName>
        <fullName evidence="1">Uncharacterized protein</fullName>
    </submittedName>
</protein>
<accession>A0A1D6GYR2</accession>